<name>A0A1C7MNK0_GRIFR</name>
<dbReference type="Proteomes" id="UP000092993">
    <property type="component" value="Unassembled WGS sequence"/>
</dbReference>
<proteinExistence type="predicted"/>
<evidence type="ECO:0000313" key="2">
    <source>
        <dbReference type="Proteomes" id="UP000092993"/>
    </source>
</evidence>
<keyword evidence="2" id="KW-1185">Reference proteome</keyword>
<dbReference type="AlphaFoldDB" id="A0A1C7MNK0"/>
<comment type="caution">
    <text evidence="1">The sequence shown here is derived from an EMBL/GenBank/DDBJ whole genome shotgun (WGS) entry which is preliminary data.</text>
</comment>
<dbReference type="EMBL" id="LUGG01000003">
    <property type="protein sequence ID" value="OBZ76544.1"/>
    <property type="molecule type" value="Genomic_DNA"/>
</dbReference>
<reference evidence="1 2" key="1">
    <citation type="submission" date="2016-03" db="EMBL/GenBank/DDBJ databases">
        <title>Whole genome sequencing of Grifola frondosa 9006-11.</title>
        <authorList>
            <person name="Min B."/>
            <person name="Park H."/>
            <person name="Kim J.-G."/>
            <person name="Cho H."/>
            <person name="Oh Y.-L."/>
            <person name="Kong W.-S."/>
            <person name="Choi I.-G."/>
        </authorList>
    </citation>
    <scope>NUCLEOTIDE SEQUENCE [LARGE SCALE GENOMIC DNA]</scope>
    <source>
        <strain evidence="1 2">9006-11</strain>
    </source>
</reference>
<evidence type="ECO:0000313" key="1">
    <source>
        <dbReference type="EMBL" id="OBZ76544.1"/>
    </source>
</evidence>
<gene>
    <name evidence="1" type="ORF">A0H81_03143</name>
</gene>
<accession>A0A1C7MNK0</accession>
<sequence length="80" mass="8968">MDMWSRTGFRTYVIGLGSSIAIGLPRTLLKFVSVVVCDTQDRYHETATFKDGQASTTSTTKLVYGRSWLWLRHGTGYAFG</sequence>
<organism evidence="1 2">
    <name type="scientific">Grifola frondosa</name>
    <name type="common">Maitake</name>
    <name type="synonym">Polyporus frondosus</name>
    <dbReference type="NCBI Taxonomy" id="5627"/>
    <lineage>
        <taxon>Eukaryota</taxon>
        <taxon>Fungi</taxon>
        <taxon>Dikarya</taxon>
        <taxon>Basidiomycota</taxon>
        <taxon>Agaricomycotina</taxon>
        <taxon>Agaricomycetes</taxon>
        <taxon>Polyporales</taxon>
        <taxon>Grifolaceae</taxon>
        <taxon>Grifola</taxon>
    </lineage>
</organism>
<protein>
    <submittedName>
        <fullName evidence="1">Uncharacterized protein</fullName>
    </submittedName>
</protein>